<keyword evidence="6" id="KW-1279">T cell receptor</keyword>
<evidence type="ECO:0000256" key="7">
    <source>
        <dbReference type="SAM" id="MobiDB-lite"/>
    </source>
</evidence>
<dbReference type="InterPro" id="IPR036179">
    <property type="entry name" value="Ig-like_dom_sf"/>
</dbReference>
<dbReference type="CDD" id="cd04983">
    <property type="entry name" value="IgV_TCR_alpha"/>
    <property type="match status" value="1"/>
</dbReference>
<dbReference type="HOGENOM" id="CLU_077975_8_3_1"/>
<dbReference type="Gene3D" id="2.60.40.10">
    <property type="entry name" value="Immunoglobulins"/>
    <property type="match status" value="1"/>
</dbReference>
<keyword evidence="1" id="KW-0732">Signal</keyword>
<evidence type="ECO:0000256" key="2">
    <source>
        <dbReference type="ARBA" id="ARBA00022859"/>
    </source>
</evidence>
<evidence type="ECO:0000256" key="5">
    <source>
        <dbReference type="ARBA" id="ARBA00023319"/>
    </source>
</evidence>
<organism evidence="9 10">
    <name type="scientific">Sarcophilus harrisii</name>
    <name type="common">Tasmanian devil</name>
    <name type="synonym">Sarcophilus laniarius</name>
    <dbReference type="NCBI Taxonomy" id="9305"/>
    <lineage>
        <taxon>Eukaryota</taxon>
        <taxon>Metazoa</taxon>
        <taxon>Chordata</taxon>
        <taxon>Craniata</taxon>
        <taxon>Vertebrata</taxon>
        <taxon>Euteleostomi</taxon>
        <taxon>Mammalia</taxon>
        <taxon>Metatheria</taxon>
        <taxon>Dasyuromorphia</taxon>
        <taxon>Dasyuridae</taxon>
        <taxon>Sarcophilus</taxon>
    </lineage>
</organism>
<dbReference type="GO" id="GO:0002250">
    <property type="term" value="P:adaptive immune response"/>
    <property type="evidence" value="ECO:0007669"/>
    <property type="project" value="UniProtKB-KW"/>
</dbReference>
<dbReference type="InterPro" id="IPR051006">
    <property type="entry name" value="TCR_variable_domain"/>
</dbReference>
<dbReference type="FunCoup" id="G3VK85">
    <property type="interactions" value="147"/>
</dbReference>
<evidence type="ECO:0000259" key="8">
    <source>
        <dbReference type="PROSITE" id="PS50835"/>
    </source>
</evidence>
<dbReference type="AlphaFoldDB" id="G3VK85"/>
<dbReference type="GO" id="GO:0042605">
    <property type="term" value="F:peptide antigen binding"/>
    <property type="evidence" value="ECO:0007669"/>
    <property type="project" value="TreeGrafter"/>
</dbReference>
<sequence>MSLSFQAGVRSQEVSQSPRSLTVQEGERVSMNCTYQNSAFNYFPWYKQEPGKGPELLMDIRSNRNKKENKRVTILLNKRDRHLSLHITNAQTGDSGAYFCAGS</sequence>
<evidence type="ECO:0000313" key="9">
    <source>
        <dbReference type="Ensembl" id="ENSSHAP00000003590.2"/>
    </source>
</evidence>
<reference evidence="9" key="3">
    <citation type="submission" date="2025-09" db="UniProtKB">
        <authorList>
            <consortium name="Ensembl"/>
        </authorList>
    </citation>
    <scope>IDENTIFICATION</scope>
</reference>
<dbReference type="Ensembl" id="ENSSHAT00000003627.2">
    <property type="protein sequence ID" value="ENSSHAP00000003590.2"/>
    <property type="gene ID" value="ENSSHAG00000003153.2"/>
</dbReference>
<accession>G3VK85</accession>
<evidence type="ECO:0000256" key="4">
    <source>
        <dbReference type="ARBA" id="ARBA00023170"/>
    </source>
</evidence>
<dbReference type="InterPro" id="IPR007110">
    <property type="entry name" value="Ig-like_dom"/>
</dbReference>
<protein>
    <recommendedName>
        <fullName evidence="8">Ig-like domain-containing protein</fullName>
    </recommendedName>
</protein>
<dbReference type="SUPFAM" id="SSF48726">
    <property type="entry name" value="Immunoglobulin"/>
    <property type="match status" value="1"/>
</dbReference>
<feature type="domain" description="Ig-like" evidence="8">
    <location>
        <begin position="12"/>
        <end position="103"/>
    </location>
</feature>
<keyword evidence="5" id="KW-0393">Immunoglobulin domain</keyword>
<dbReference type="PANTHER" id="PTHR19343">
    <property type="entry name" value="T CELL RECEPTOR ALPHA VARIABLE 1-2"/>
    <property type="match status" value="1"/>
</dbReference>
<name>G3VK85_SARHA</name>
<dbReference type="PANTHER" id="PTHR19343:SF0">
    <property type="entry name" value="T CELL RECEPTOR ALPHA VARIABLE 23_DELTA VARIABLE 6"/>
    <property type="match status" value="1"/>
</dbReference>
<keyword evidence="10" id="KW-1185">Reference proteome</keyword>
<feature type="compositionally biased region" description="Polar residues" evidence="7">
    <location>
        <begin position="12"/>
        <end position="23"/>
    </location>
</feature>
<evidence type="ECO:0000256" key="1">
    <source>
        <dbReference type="ARBA" id="ARBA00022729"/>
    </source>
</evidence>
<dbReference type="STRING" id="9305.ENSSHAP00000003590"/>
<dbReference type="eggNOG" id="ENOG502SSUZ">
    <property type="taxonomic scope" value="Eukaryota"/>
</dbReference>
<keyword evidence="2" id="KW-0391">Immunity</keyword>
<dbReference type="PROSITE" id="PS50835">
    <property type="entry name" value="IG_LIKE"/>
    <property type="match status" value="1"/>
</dbReference>
<evidence type="ECO:0000313" key="10">
    <source>
        <dbReference type="Proteomes" id="UP000007648"/>
    </source>
</evidence>
<feature type="region of interest" description="Disordered" evidence="7">
    <location>
        <begin position="1"/>
        <end position="23"/>
    </location>
</feature>
<dbReference type="GO" id="GO:0042101">
    <property type="term" value="C:T cell receptor complex"/>
    <property type="evidence" value="ECO:0007669"/>
    <property type="project" value="UniProtKB-KW"/>
</dbReference>
<reference evidence="9" key="2">
    <citation type="submission" date="2025-08" db="UniProtKB">
        <authorList>
            <consortium name="Ensembl"/>
        </authorList>
    </citation>
    <scope>IDENTIFICATION</scope>
</reference>
<dbReference type="InterPro" id="IPR013783">
    <property type="entry name" value="Ig-like_fold"/>
</dbReference>
<dbReference type="Pfam" id="PF07686">
    <property type="entry name" value="V-set"/>
    <property type="match status" value="1"/>
</dbReference>
<dbReference type="Proteomes" id="UP000007648">
    <property type="component" value="Unassembled WGS sequence"/>
</dbReference>
<keyword evidence="4" id="KW-0675">Receptor</keyword>
<dbReference type="GeneTree" id="ENSGT00940000153130"/>
<keyword evidence="3" id="KW-1064">Adaptive immunity</keyword>
<dbReference type="InParanoid" id="G3VK85"/>
<dbReference type="SMART" id="SM00406">
    <property type="entry name" value="IGv"/>
    <property type="match status" value="1"/>
</dbReference>
<proteinExistence type="predicted"/>
<reference evidence="9 10" key="1">
    <citation type="journal article" date="2011" name="Proc. Natl. Acad. Sci. U.S.A.">
        <title>Genetic diversity and population structure of the endangered marsupial Sarcophilus harrisii (Tasmanian devil).</title>
        <authorList>
            <person name="Miller W."/>
            <person name="Hayes V.M."/>
            <person name="Ratan A."/>
            <person name="Petersen D.C."/>
            <person name="Wittekindt N.E."/>
            <person name="Miller J."/>
            <person name="Walenz B."/>
            <person name="Knight J."/>
            <person name="Qi J."/>
            <person name="Zhao F."/>
            <person name="Wang Q."/>
            <person name="Bedoya-Reina O.C."/>
            <person name="Katiyar N."/>
            <person name="Tomsho L.P."/>
            <person name="Kasson L.M."/>
            <person name="Hardie R.A."/>
            <person name="Woodbridge P."/>
            <person name="Tindall E.A."/>
            <person name="Bertelsen M.F."/>
            <person name="Dixon D."/>
            <person name="Pyecroft S."/>
            <person name="Helgen K.M."/>
            <person name="Lesk A.M."/>
            <person name="Pringle T.H."/>
            <person name="Patterson N."/>
            <person name="Zhang Y."/>
            <person name="Kreiss A."/>
            <person name="Woods G.M."/>
            <person name="Jones M.E."/>
            <person name="Schuster S.C."/>
        </authorList>
    </citation>
    <scope>NUCLEOTIDE SEQUENCE [LARGE SCALE GENOMIC DNA]</scope>
</reference>
<evidence type="ECO:0000256" key="3">
    <source>
        <dbReference type="ARBA" id="ARBA00023130"/>
    </source>
</evidence>
<evidence type="ECO:0000256" key="6">
    <source>
        <dbReference type="ARBA" id="ARBA00043266"/>
    </source>
</evidence>
<dbReference type="InterPro" id="IPR013106">
    <property type="entry name" value="Ig_V-set"/>
</dbReference>